<keyword evidence="2" id="KW-1185">Reference proteome</keyword>
<reference evidence="1 2" key="1">
    <citation type="journal article" date="2024" name="G3 (Bethesda)">
        <title>Genome assembly of Hibiscus sabdariffa L. provides insights into metabolisms of medicinal natural products.</title>
        <authorList>
            <person name="Kim T."/>
        </authorList>
    </citation>
    <scope>NUCLEOTIDE SEQUENCE [LARGE SCALE GENOMIC DNA]</scope>
    <source>
        <strain evidence="1">TK-2024</strain>
        <tissue evidence="1">Old leaves</tissue>
    </source>
</reference>
<name>A0ABR2TAJ2_9ROSI</name>
<sequence length="72" mass="8240">MYLHDNHLVMPSEDDCMPPTGKKFACNSSTFHEQPEKIETSAHTIDATTFAILDQPVNLTTHNMKLHQRCRD</sequence>
<organism evidence="1 2">
    <name type="scientific">Hibiscus sabdariffa</name>
    <name type="common">roselle</name>
    <dbReference type="NCBI Taxonomy" id="183260"/>
    <lineage>
        <taxon>Eukaryota</taxon>
        <taxon>Viridiplantae</taxon>
        <taxon>Streptophyta</taxon>
        <taxon>Embryophyta</taxon>
        <taxon>Tracheophyta</taxon>
        <taxon>Spermatophyta</taxon>
        <taxon>Magnoliopsida</taxon>
        <taxon>eudicotyledons</taxon>
        <taxon>Gunneridae</taxon>
        <taxon>Pentapetalae</taxon>
        <taxon>rosids</taxon>
        <taxon>malvids</taxon>
        <taxon>Malvales</taxon>
        <taxon>Malvaceae</taxon>
        <taxon>Malvoideae</taxon>
        <taxon>Hibiscus</taxon>
    </lineage>
</organism>
<proteinExistence type="predicted"/>
<dbReference type="Proteomes" id="UP001396334">
    <property type="component" value="Unassembled WGS sequence"/>
</dbReference>
<comment type="caution">
    <text evidence="1">The sequence shown here is derived from an EMBL/GenBank/DDBJ whole genome shotgun (WGS) entry which is preliminary data.</text>
</comment>
<dbReference type="EMBL" id="JBBPBN010000007">
    <property type="protein sequence ID" value="KAK9034526.1"/>
    <property type="molecule type" value="Genomic_DNA"/>
</dbReference>
<evidence type="ECO:0000313" key="2">
    <source>
        <dbReference type="Proteomes" id="UP001396334"/>
    </source>
</evidence>
<evidence type="ECO:0000313" key="1">
    <source>
        <dbReference type="EMBL" id="KAK9034526.1"/>
    </source>
</evidence>
<accession>A0ABR2TAJ2</accession>
<protein>
    <submittedName>
        <fullName evidence="1">Uncharacterized protein</fullName>
    </submittedName>
</protein>
<gene>
    <name evidence="1" type="ORF">V6N11_050687</name>
</gene>